<keyword evidence="4 10" id="KW-0633">Potassium transport</keyword>
<dbReference type="PANTHER" id="PTHR31064:SF30">
    <property type="entry name" value="HIGH-AFFINITY POTASSIUM TRANSPORT PROTEIN-RELATED"/>
    <property type="match status" value="1"/>
</dbReference>
<dbReference type="GO" id="GO:0030007">
    <property type="term" value="P:intracellular potassium ion homeostasis"/>
    <property type="evidence" value="ECO:0007669"/>
    <property type="project" value="UniProtKB-UniRule"/>
</dbReference>
<dbReference type="InterPro" id="IPR051143">
    <property type="entry name" value="TrkH_K-transport"/>
</dbReference>
<feature type="transmembrane region" description="Helical" evidence="10">
    <location>
        <begin position="528"/>
        <end position="555"/>
    </location>
</feature>
<dbReference type="InterPro" id="IPR003445">
    <property type="entry name" value="Cat_transpt"/>
</dbReference>
<evidence type="ECO:0000256" key="7">
    <source>
        <dbReference type="ARBA" id="ARBA00022989"/>
    </source>
</evidence>
<dbReference type="InterPro" id="IPR004773">
    <property type="entry name" value="K/Na_transp_Trk1/HKT1"/>
</dbReference>
<dbReference type="Pfam" id="PF02386">
    <property type="entry name" value="TrkH"/>
    <property type="match status" value="1"/>
</dbReference>
<reference evidence="12" key="1">
    <citation type="submission" date="2018-03" db="EMBL/GenBank/DDBJ databases">
        <authorList>
            <person name="Guldener U."/>
        </authorList>
    </citation>
    <scope>NUCLEOTIDE SEQUENCE</scope>
</reference>
<keyword evidence="5 10" id="KW-0812">Transmembrane</keyword>
<evidence type="ECO:0000256" key="10">
    <source>
        <dbReference type="PIRNR" id="PIRNR002450"/>
    </source>
</evidence>
<evidence type="ECO:0000313" key="12">
    <source>
        <dbReference type="EMBL" id="SPO04532.1"/>
    </source>
</evidence>
<dbReference type="InterPro" id="IPR015958">
    <property type="entry name" value="Trk1_fungi"/>
</dbReference>
<dbReference type="PANTHER" id="PTHR31064">
    <property type="entry name" value="POTASSIUM TRANSPORT PROTEIN DDB_G0292412-RELATED"/>
    <property type="match status" value="1"/>
</dbReference>
<evidence type="ECO:0000256" key="1">
    <source>
        <dbReference type="ARBA" id="ARBA00004141"/>
    </source>
</evidence>
<feature type="transmembrane region" description="Helical" evidence="10">
    <location>
        <begin position="743"/>
        <end position="761"/>
    </location>
</feature>
<comment type="subcellular location">
    <subcellularLocation>
        <location evidence="1">Membrane</location>
        <topology evidence="1">Multi-pass membrane protein</topology>
    </subcellularLocation>
</comment>
<keyword evidence="7 10" id="KW-1133">Transmembrane helix</keyword>
<feature type="region of interest" description="Disordered" evidence="11">
    <location>
        <begin position="165"/>
        <end position="339"/>
    </location>
</feature>
<evidence type="ECO:0000313" key="13">
    <source>
        <dbReference type="Proteomes" id="UP001187682"/>
    </source>
</evidence>
<keyword evidence="9 10" id="KW-0472">Membrane</keyword>
<keyword evidence="3 10" id="KW-0813">Transport</keyword>
<dbReference type="GO" id="GO:1990573">
    <property type="term" value="P:potassium ion import across plasma membrane"/>
    <property type="evidence" value="ECO:0007669"/>
    <property type="project" value="TreeGrafter"/>
</dbReference>
<feature type="region of interest" description="Disordered" evidence="11">
    <location>
        <begin position="129"/>
        <end position="153"/>
    </location>
</feature>
<accession>A0AAE8SY01</accession>
<keyword evidence="13" id="KW-1185">Reference proteome</keyword>
<proteinExistence type="inferred from homology"/>
<feature type="transmembrane region" description="Helical" evidence="10">
    <location>
        <begin position="715"/>
        <end position="731"/>
    </location>
</feature>
<feature type="compositionally biased region" description="Acidic residues" evidence="11">
    <location>
        <begin position="291"/>
        <end position="302"/>
    </location>
</feature>
<comment type="caution">
    <text evidence="12">The sequence shown here is derived from an EMBL/GenBank/DDBJ whole genome shotgun (WGS) entry which is preliminary data.</text>
</comment>
<protein>
    <recommendedName>
        <fullName evidence="10">Potassium transport protein</fullName>
    </recommendedName>
</protein>
<feature type="transmembrane region" description="Helical" evidence="10">
    <location>
        <begin position="456"/>
        <end position="478"/>
    </location>
</feature>
<sequence length="896" mass="99476">MFRTAGNWLWSQVLAIKPSFISKNPHFNFITAHYFWILSMSIIASVLIYGGGKGELPYIDSLFFASGANTQAGLNTVDVNTLNTFQQVVIYVFPMLSSPITMHGSVVFLRLYWFEKRFQNLVKEARHRRASISKSRSRSHGDPSQAEKGVGGRVITVLRETGSHITNDGMIIPQKPPGDLRGALSDTSTETTNEGDKGSSGSGSGSDRRNTYFNRNGAADVASPPHPNSISFAPTVLRSDGAGAERTKFPQPSDDDDLSPLEQYQSGDTEVLRIPNPRDVERGMGPKRLEEGDDAADADDIDPQTQKQPAAASPRRGKPSIVIQEPDRKRGPVPELEDAIERESDGEHGVLDGMKDRARAMGHTLSPLKFRKPRLLQSQDKTHHHTDSQPSGAAARTHTGSKTIERVRSALGRDKIMDMPYLSWTPTLGRNSQFHNLTLEQREELGGIEYRSLRTLALVLVCYFWGFQIFGIACMLPYILTKNKYGAVVDDAGLGRAWWAVFTSNSLFMDLGLTLTPDSMISFQTSTFVMMIGALLIIVGNTGFPVMMRFIIWILSRIVPRGTGLWEELRFLLDHPRRCFTLLFPSSATWWLFLVLMILNVVDVVCLLVLDRNNPVVTHLPTNVRITDAIFQASSTRTAGFSCFPINLIHPAVQTLTMIMMYISVYPIAISIRGTNVYEEKSLGVYQEPADTDWKSRDTVSYIGTHLRRQLSFDLWFVFLGLFILAITEASKLEEKKFNMFDVLFEVVSAYGTVGLSMGYGTTNTSLVAQFTTGGKLIIIAMMIRGRHRGLPYGLDRAILLPRDSRFSSEVQTPPVMARTNTAASGASLGVTRTATRRGSTNIERPTTNIIAQMLHPGPTLPPKLHRTKTIQVGALDEDPDQITPVTRARTYSYTG</sequence>
<dbReference type="Proteomes" id="UP001187682">
    <property type="component" value="Unassembled WGS sequence"/>
</dbReference>
<dbReference type="AlphaFoldDB" id="A0AAE8SY01"/>
<organism evidence="12 13">
    <name type="scientific">Cephalotrichum gorgonifer</name>
    <dbReference type="NCBI Taxonomy" id="2041049"/>
    <lineage>
        <taxon>Eukaryota</taxon>
        <taxon>Fungi</taxon>
        <taxon>Dikarya</taxon>
        <taxon>Ascomycota</taxon>
        <taxon>Pezizomycotina</taxon>
        <taxon>Sordariomycetes</taxon>
        <taxon>Hypocreomycetidae</taxon>
        <taxon>Microascales</taxon>
        <taxon>Microascaceae</taxon>
        <taxon>Cephalotrichum</taxon>
    </lineage>
</organism>
<evidence type="ECO:0000256" key="2">
    <source>
        <dbReference type="ARBA" id="ARBA00009137"/>
    </source>
</evidence>
<evidence type="ECO:0000256" key="8">
    <source>
        <dbReference type="ARBA" id="ARBA00023065"/>
    </source>
</evidence>
<feature type="transmembrane region" description="Helical" evidence="10">
    <location>
        <begin position="27"/>
        <end position="49"/>
    </location>
</feature>
<keyword evidence="8 10" id="KW-0406">Ion transport</keyword>
<feature type="transmembrane region" description="Helical" evidence="10">
    <location>
        <begin position="590"/>
        <end position="610"/>
    </location>
</feature>
<comment type="similarity">
    <text evidence="2 10">Belongs to the TrkH potassium transport family.</text>
</comment>
<name>A0AAE8SY01_9PEZI</name>
<dbReference type="PIRSF" id="PIRSF002450">
    <property type="entry name" value="K+_transpter_TRK"/>
    <property type="match status" value="1"/>
</dbReference>
<feature type="compositionally biased region" description="Basic and acidic residues" evidence="11">
    <location>
        <begin position="276"/>
        <end position="290"/>
    </location>
</feature>
<dbReference type="GO" id="GO:0140107">
    <property type="term" value="F:high-affinity potassium ion transmembrane transporter activity"/>
    <property type="evidence" value="ECO:0007669"/>
    <property type="project" value="TreeGrafter"/>
</dbReference>
<feature type="transmembrane region" description="Helical" evidence="10">
    <location>
        <begin position="498"/>
        <end position="516"/>
    </location>
</feature>
<evidence type="ECO:0000256" key="9">
    <source>
        <dbReference type="ARBA" id="ARBA00023136"/>
    </source>
</evidence>
<evidence type="ECO:0000256" key="4">
    <source>
        <dbReference type="ARBA" id="ARBA00022538"/>
    </source>
</evidence>
<gene>
    <name evidence="12" type="ORF">DNG_07217</name>
</gene>
<dbReference type="NCBIfam" id="TIGR00934">
    <property type="entry name" value="2a38euk"/>
    <property type="match status" value="1"/>
</dbReference>
<keyword evidence="6 10" id="KW-0630">Potassium</keyword>
<feature type="transmembrane region" description="Helical" evidence="10">
    <location>
        <begin position="88"/>
        <end position="113"/>
    </location>
</feature>
<evidence type="ECO:0000256" key="3">
    <source>
        <dbReference type="ARBA" id="ARBA00022448"/>
    </source>
</evidence>
<evidence type="ECO:0000256" key="6">
    <source>
        <dbReference type="ARBA" id="ARBA00022958"/>
    </source>
</evidence>
<feature type="compositionally biased region" description="Basic residues" evidence="11">
    <location>
        <begin position="129"/>
        <end position="138"/>
    </location>
</feature>
<evidence type="ECO:0000256" key="11">
    <source>
        <dbReference type="SAM" id="MobiDB-lite"/>
    </source>
</evidence>
<feature type="region of interest" description="Disordered" evidence="11">
    <location>
        <begin position="378"/>
        <end position="403"/>
    </location>
</feature>
<dbReference type="EMBL" id="ONZQ02000010">
    <property type="protein sequence ID" value="SPO04532.1"/>
    <property type="molecule type" value="Genomic_DNA"/>
</dbReference>
<dbReference type="GO" id="GO:0005886">
    <property type="term" value="C:plasma membrane"/>
    <property type="evidence" value="ECO:0007669"/>
    <property type="project" value="InterPro"/>
</dbReference>
<feature type="transmembrane region" description="Helical" evidence="10">
    <location>
        <begin position="767"/>
        <end position="784"/>
    </location>
</feature>
<evidence type="ECO:0000256" key="5">
    <source>
        <dbReference type="ARBA" id="ARBA00022692"/>
    </source>
</evidence>